<dbReference type="InterPro" id="IPR011009">
    <property type="entry name" value="Kinase-like_dom_sf"/>
</dbReference>
<dbReference type="PANTHER" id="PTHR43851">
    <property type="match status" value="1"/>
</dbReference>
<evidence type="ECO:0000256" key="4">
    <source>
        <dbReference type="ARBA" id="ARBA00022840"/>
    </source>
</evidence>
<evidence type="ECO:0000313" key="8">
    <source>
        <dbReference type="Proteomes" id="UP001165267"/>
    </source>
</evidence>
<evidence type="ECO:0000256" key="3">
    <source>
        <dbReference type="ARBA" id="ARBA00022741"/>
    </source>
</evidence>
<reference evidence="7" key="1">
    <citation type="submission" date="2022-07" db="EMBL/GenBank/DDBJ databases">
        <authorList>
            <person name="Xamxidin M."/>
        </authorList>
    </citation>
    <scope>NUCLEOTIDE SEQUENCE</scope>
    <source>
        <strain evidence="7">YS8-69</strain>
    </source>
</reference>
<dbReference type="RefSeq" id="WP_257512897.1">
    <property type="nucleotide sequence ID" value="NZ_JANKHG010000026.1"/>
</dbReference>
<dbReference type="Proteomes" id="UP001165267">
    <property type="component" value="Unassembled WGS sequence"/>
</dbReference>
<protein>
    <submittedName>
        <fullName evidence="7">AarF/ABC1/UbiB kinase family protein</fullName>
    </submittedName>
</protein>
<gene>
    <name evidence="7" type="ORF">NSP04_13590</name>
</gene>
<dbReference type="InterPro" id="IPR051409">
    <property type="entry name" value="Atypical_kinase_ADCK"/>
</dbReference>
<accession>A0ABT1XMB0</accession>
<organism evidence="7 8">
    <name type="scientific">Limnobacter parvus</name>
    <dbReference type="NCBI Taxonomy" id="2939690"/>
    <lineage>
        <taxon>Bacteria</taxon>
        <taxon>Pseudomonadati</taxon>
        <taxon>Pseudomonadota</taxon>
        <taxon>Betaproteobacteria</taxon>
        <taxon>Burkholderiales</taxon>
        <taxon>Burkholderiaceae</taxon>
        <taxon>Limnobacter</taxon>
    </lineage>
</organism>
<dbReference type="PANTHER" id="PTHR43851:SF3">
    <property type="entry name" value="COENZYME Q8"/>
    <property type="match status" value="1"/>
</dbReference>
<keyword evidence="8" id="KW-1185">Reference proteome</keyword>
<evidence type="ECO:0000256" key="1">
    <source>
        <dbReference type="ARBA" id="ARBA00009670"/>
    </source>
</evidence>
<evidence type="ECO:0000313" key="7">
    <source>
        <dbReference type="EMBL" id="MCR2747678.1"/>
    </source>
</evidence>
<keyword evidence="7" id="KW-0418">Kinase</keyword>
<evidence type="ECO:0000256" key="5">
    <source>
        <dbReference type="SAM" id="MobiDB-lite"/>
    </source>
</evidence>
<keyword evidence="3" id="KW-0547">Nucleotide-binding</keyword>
<evidence type="ECO:0000256" key="2">
    <source>
        <dbReference type="ARBA" id="ARBA00022679"/>
    </source>
</evidence>
<proteinExistence type="inferred from homology"/>
<dbReference type="InterPro" id="IPR034646">
    <property type="entry name" value="ADCK3_dom"/>
</dbReference>
<dbReference type="GO" id="GO:0016301">
    <property type="term" value="F:kinase activity"/>
    <property type="evidence" value="ECO:0007669"/>
    <property type="project" value="UniProtKB-KW"/>
</dbReference>
<dbReference type="SUPFAM" id="SSF56112">
    <property type="entry name" value="Protein kinase-like (PK-like)"/>
    <property type="match status" value="1"/>
</dbReference>
<evidence type="ECO:0000259" key="6">
    <source>
        <dbReference type="Pfam" id="PF03109"/>
    </source>
</evidence>
<dbReference type="InterPro" id="IPR004147">
    <property type="entry name" value="ABC1_dom"/>
</dbReference>
<sequence>MAEQKRPHNPNDSSFNLDEDGADGGDKDTTLDRIKTGAFERNVALTRMGVGAGAKIASHTMRNFFRRGESKDEANRNFYRAQAKELADELGRLKGSVMKAGQMLSLYGQYFLPEEAVEVLASLQDNTPAVSWAFVEPQLIDALGEKTVSKLEINRKPIAAASLGQAHLGTIKATGEQVVVKIQYPGVASAIDTDIRTLSRLISATRLAPKALDLSGVFNELRAMLERECDYVQEKAFTETFGERLLGDERFIVPKVYPEFCAKRVLTTRYEPGFSVSSKQVQALSQSRRNALAKSFAELFVTEFFDWQLVQTDPHFGNYRIRIDPQGEHDQIVTLDFGATRTFDSSFVESYGQIVRGSLQFNRKEIAQAVIEIGLMNPDTPPSVLEGFGDLTELIVEPFRKPFDSNVPDRLYTPGGAYRFGDTDLPARVGQTAALKMMSKHFKIPPQEIIFLHRRIGGVLVTLKTLRAELKLHELLKPHLGLN</sequence>
<feature type="domain" description="ABC1 atypical kinase-like" evidence="6">
    <location>
        <begin position="123"/>
        <end position="369"/>
    </location>
</feature>
<comment type="caution">
    <text evidence="7">The sequence shown here is derived from an EMBL/GenBank/DDBJ whole genome shotgun (WGS) entry which is preliminary data.</text>
</comment>
<comment type="similarity">
    <text evidence="1">Belongs to the protein kinase superfamily. ADCK protein kinase family.</text>
</comment>
<keyword evidence="2" id="KW-0808">Transferase</keyword>
<keyword evidence="4" id="KW-0067">ATP-binding</keyword>
<dbReference type="Pfam" id="PF03109">
    <property type="entry name" value="ABC1"/>
    <property type="match status" value="1"/>
</dbReference>
<dbReference type="EMBL" id="JANKHG010000026">
    <property type="protein sequence ID" value="MCR2747678.1"/>
    <property type="molecule type" value="Genomic_DNA"/>
</dbReference>
<name>A0ABT1XMB0_9BURK</name>
<feature type="region of interest" description="Disordered" evidence="5">
    <location>
        <begin position="1"/>
        <end position="29"/>
    </location>
</feature>
<dbReference type="CDD" id="cd13970">
    <property type="entry name" value="ABC1_ADCK3"/>
    <property type="match status" value="1"/>
</dbReference>